<dbReference type="RefSeq" id="WP_114842108.1">
    <property type="nucleotide sequence ID" value="NZ_CP031219.1"/>
</dbReference>
<name>A0AAX2AJL8_9BACT</name>
<accession>A0AAX2AJL8</accession>
<evidence type="ECO:0008006" key="4">
    <source>
        <dbReference type="Google" id="ProtNLM"/>
    </source>
</evidence>
<feature type="signal peptide" evidence="1">
    <location>
        <begin position="1"/>
        <end position="17"/>
    </location>
</feature>
<dbReference type="EMBL" id="NXID01000023">
    <property type="protein sequence ID" value="RXK15661.1"/>
    <property type="molecule type" value="Genomic_DNA"/>
</dbReference>
<dbReference type="Proteomes" id="UP000290092">
    <property type="component" value="Unassembled WGS sequence"/>
</dbReference>
<protein>
    <recommendedName>
        <fullName evidence="4">Lipoprotein</fullName>
    </recommendedName>
</protein>
<dbReference type="AlphaFoldDB" id="A0AAX2AJL8"/>
<dbReference type="PROSITE" id="PS51257">
    <property type="entry name" value="PROKAR_LIPOPROTEIN"/>
    <property type="match status" value="1"/>
</dbReference>
<keyword evidence="3" id="KW-1185">Reference proteome</keyword>
<comment type="caution">
    <text evidence="2">The sequence shown here is derived from an EMBL/GenBank/DDBJ whole genome shotgun (WGS) entry which is preliminary data.</text>
</comment>
<evidence type="ECO:0000313" key="2">
    <source>
        <dbReference type="EMBL" id="RXK15661.1"/>
    </source>
</evidence>
<feature type="chain" id="PRO_5043533415" description="Lipoprotein" evidence="1">
    <location>
        <begin position="18"/>
        <end position="137"/>
    </location>
</feature>
<reference evidence="2 3" key="1">
    <citation type="submission" date="2017-09" db="EMBL/GenBank/DDBJ databases">
        <title>Genomics of the genus Arcobacter.</title>
        <authorList>
            <person name="Perez-Cataluna A."/>
            <person name="Figueras M.J."/>
            <person name="Salas-Masso N."/>
        </authorList>
    </citation>
    <scope>NUCLEOTIDE SEQUENCE [LARGE SCALE GENOMIC DNA]</scope>
    <source>
        <strain evidence="2 3">CECT 7386</strain>
    </source>
</reference>
<evidence type="ECO:0000313" key="3">
    <source>
        <dbReference type="Proteomes" id="UP000290092"/>
    </source>
</evidence>
<dbReference type="KEGG" id="amyt:AMYT_1688"/>
<gene>
    <name evidence="2" type="ORF">CP985_07050</name>
</gene>
<evidence type="ECO:0000256" key="1">
    <source>
        <dbReference type="SAM" id="SignalP"/>
    </source>
</evidence>
<keyword evidence="1" id="KW-0732">Signal</keyword>
<sequence length="137" mass="16167">MKRSLAFLAFVPFFFTACSNKSFTYNNTLEKPTYIVSKRYCIDSKLLLSYSKENINTMLEKEVKQDTLFDFLNETSFSNDSYEELLSINRVNIDKEDRYYTDDFDNYCIDFQVSVSNPSNFFEDINLEEYAQAQSDI</sequence>
<organism evidence="2 3">
    <name type="scientific">Malaciobacter mytili LMG 24559</name>
    <dbReference type="NCBI Taxonomy" id="1032238"/>
    <lineage>
        <taxon>Bacteria</taxon>
        <taxon>Pseudomonadati</taxon>
        <taxon>Campylobacterota</taxon>
        <taxon>Epsilonproteobacteria</taxon>
        <taxon>Campylobacterales</taxon>
        <taxon>Arcobacteraceae</taxon>
        <taxon>Malaciobacter</taxon>
    </lineage>
</organism>
<proteinExistence type="predicted"/>